<dbReference type="AlphaFoldDB" id="A0A6C0C5K8"/>
<sequence>MPRKSKSSKKYTTIAKVKKLKSKSSKRSVKRSNKSSTKKSKSKSKKPGAWNAHMMSVYREMKKKNPDTKLGDAMKAAKKTYKKK</sequence>
<evidence type="ECO:0000256" key="1">
    <source>
        <dbReference type="SAM" id="MobiDB-lite"/>
    </source>
</evidence>
<dbReference type="EMBL" id="MN739346">
    <property type="protein sequence ID" value="QHS99700.1"/>
    <property type="molecule type" value="Genomic_DNA"/>
</dbReference>
<feature type="region of interest" description="Disordered" evidence="1">
    <location>
        <begin position="1"/>
        <end position="84"/>
    </location>
</feature>
<evidence type="ECO:0000313" key="2">
    <source>
        <dbReference type="EMBL" id="QHS99700.1"/>
    </source>
</evidence>
<feature type="compositionally biased region" description="Basic residues" evidence="1">
    <location>
        <begin position="16"/>
        <end position="46"/>
    </location>
</feature>
<protein>
    <submittedName>
        <fullName evidence="2">Uncharacterized protein</fullName>
    </submittedName>
</protein>
<feature type="compositionally biased region" description="Basic and acidic residues" evidence="1">
    <location>
        <begin position="59"/>
        <end position="72"/>
    </location>
</feature>
<name>A0A6C0C5K8_9ZZZZ</name>
<organism evidence="2">
    <name type="scientific">viral metagenome</name>
    <dbReference type="NCBI Taxonomy" id="1070528"/>
    <lineage>
        <taxon>unclassified sequences</taxon>
        <taxon>metagenomes</taxon>
        <taxon>organismal metagenomes</taxon>
    </lineage>
</organism>
<proteinExistence type="predicted"/>
<accession>A0A6C0C5K8</accession>
<reference evidence="2" key="1">
    <citation type="journal article" date="2020" name="Nature">
        <title>Giant virus diversity and host interactions through global metagenomics.</title>
        <authorList>
            <person name="Schulz F."/>
            <person name="Roux S."/>
            <person name="Paez-Espino D."/>
            <person name="Jungbluth S."/>
            <person name="Walsh D.A."/>
            <person name="Denef V.J."/>
            <person name="McMahon K.D."/>
            <person name="Konstantinidis K.T."/>
            <person name="Eloe-Fadrosh E.A."/>
            <person name="Kyrpides N.C."/>
            <person name="Woyke T."/>
        </authorList>
    </citation>
    <scope>NUCLEOTIDE SEQUENCE</scope>
    <source>
        <strain evidence="2">GVMAG-M-3300020187-37</strain>
    </source>
</reference>